<proteinExistence type="inferred from homology"/>
<dbReference type="Gene3D" id="1.25.40.850">
    <property type="match status" value="1"/>
</dbReference>
<feature type="compositionally biased region" description="Polar residues" evidence="2">
    <location>
        <begin position="494"/>
        <end position="504"/>
    </location>
</feature>
<dbReference type="Gene3D" id="3.40.50.2060">
    <property type="match status" value="1"/>
</dbReference>
<dbReference type="InterPro" id="IPR027482">
    <property type="entry name" value="Sec1-like_dom2"/>
</dbReference>
<reference evidence="3 4" key="1">
    <citation type="journal article" date="2023" name="Elife">
        <title>Identification of key yeast species and microbe-microbe interactions impacting larval growth of Drosophila in the wild.</title>
        <authorList>
            <person name="Mure A."/>
            <person name="Sugiura Y."/>
            <person name="Maeda R."/>
            <person name="Honda K."/>
            <person name="Sakurai N."/>
            <person name="Takahashi Y."/>
            <person name="Watada M."/>
            <person name="Katoh T."/>
            <person name="Gotoh A."/>
            <person name="Gotoh Y."/>
            <person name="Taniguchi I."/>
            <person name="Nakamura K."/>
            <person name="Hayashi T."/>
            <person name="Katayama T."/>
            <person name="Uemura T."/>
            <person name="Hattori Y."/>
        </authorList>
    </citation>
    <scope>NUCLEOTIDE SEQUENCE [LARGE SCALE GENOMIC DNA]</scope>
    <source>
        <strain evidence="3 4">SB-73</strain>
    </source>
</reference>
<dbReference type="GO" id="GO:0016192">
    <property type="term" value="P:vesicle-mediated transport"/>
    <property type="evidence" value="ECO:0007669"/>
    <property type="project" value="InterPro"/>
</dbReference>
<evidence type="ECO:0000256" key="2">
    <source>
        <dbReference type="SAM" id="MobiDB-lite"/>
    </source>
</evidence>
<comment type="similarity">
    <text evidence="1">Belongs to the STXBP/unc-18/SEC1 family.</text>
</comment>
<dbReference type="EMBL" id="BTGC01000003">
    <property type="protein sequence ID" value="GMM51260.1"/>
    <property type="molecule type" value="Genomic_DNA"/>
</dbReference>
<dbReference type="InterPro" id="IPR001619">
    <property type="entry name" value="Sec1-like"/>
</dbReference>
<feature type="compositionally biased region" description="Low complexity" evidence="2">
    <location>
        <begin position="505"/>
        <end position="520"/>
    </location>
</feature>
<keyword evidence="3" id="KW-0067">ATP-binding</keyword>
<keyword evidence="4" id="KW-1185">Reference proteome</keyword>
<name>A0AAV5RIJ5_STABA</name>
<keyword evidence="3" id="KW-0547">Nucleotide-binding</keyword>
<gene>
    <name evidence="3" type="ORF">DASB73_022180</name>
</gene>
<feature type="region of interest" description="Disordered" evidence="2">
    <location>
        <begin position="483"/>
        <end position="523"/>
    </location>
</feature>
<evidence type="ECO:0000256" key="1">
    <source>
        <dbReference type="ARBA" id="ARBA00009884"/>
    </source>
</evidence>
<protein>
    <submittedName>
        <fullName evidence="3">Tethering complex ATP-binding subunit</fullName>
    </submittedName>
</protein>
<dbReference type="Gene3D" id="3.40.50.1910">
    <property type="match status" value="2"/>
</dbReference>
<dbReference type="InterPro" id="IPR036045">
    <property type="entry name" value="Sec1-like_sf"/>
</dbReference>
<organism evidence="3 4">
    <name type="scientific">Starmerella bacillaris</name>
    <name type="common">Yeast</name>
    <name type="synonym">Candida zemplinina</name>
    <dbReference type="NCBI Taxonomy" id="1247836"/>
    <lineage>
        <taxon>Eukaryota</taxon>
        <taxon>Fungi</taxon>
        <taxon>Dikarya</taxon>
        <taxon>Ascomycota</taxon>
        <taxon>Saccharomycotina</taxon>
        <taxon>Dipodascomycetes</taxon>
        <taxon>Dipodascales</taxon>
        <taxon>Trichomonascaceae</taxon>
        <taxon>Starmerella</taxon>
    </lineage>
</organism>
<dbReference type="SUPFAM" id="SSF56815">
    <property type="entry name" value="Sec1/munc18-like (SM) proteins"/>
    <property type="match status" value="1"/>
</dbReference>
<sequence>MNAVGHSRELGLLLNLLQEVNASQFILLVEESLVPLLSALTTYSTLTQHGVTALVPLNSSTHNLEHDSGALVFITKASPDSLVLVAKSASRNVGKNMTCIVVPEISPSVELIFTKFAVLGDIDIVQWPLIFVRDSTQPKILSLFDEDSVFDPSLSVWPLVYALDSLQVHLSGAFGRTTAIGPRAVGVAKLLKEKRKEHAARLQQSKTASDRGTKDHYDYNFGYASQTFSGDEIDHLIVIDRSLDVATPLLIQATYQGVLAETIGISASGSTNTLIASGGDSMNKNEKHKVSLRDDAMMGSIAELGFADACKRIYEAAKDLQQEYQNDAITKPDSTLSEIKSAVSKLGSLQSTQRVVDTHAELAAVAMAKLESPISRDAFDLQTSILKNQIANGDAVVKIQDLIFRGCSLKMVLRLICLLCIIRGGLKESILHSVLYGDILRTYGYEHLATLHYLECRGLLFTPRASSILSSLGISAFTSETDSKKRTKDVESGNFAQSGTLKTESGSSLDSDNQDSLNPLKGLNLSEPLSQTYSWYSLNKTYKMFPNDTETVPESVAYAGHVPLLARVSQMAVGKIPFAKTPLEQEFFEDFSVSKDDDASRESKLRRTLLKNSPESLPPITLVVVVGGITYAEATAIEAAITHGSQKDMRVLIASNCTITGDVLVSGM</sequence>
<dbReference type="InterPro" id="IPR043154">
    <property type="entry name" value="Sec-1-like_dom1"/>
</dbReference>
<dbReference type="PANTHER" id="PTHR11679">
    <property type="entry name" value="VESICLE PROTEIN SORTING-ASSOCIATED"/>
    <property type="match status" value="1"/>
</dbReference>
<dbReference type="Proteomes" id="UP001362899">
    <property type="component" value="Unassembled WGS sequence"/>
</dbReference>
<dbReference type="GO" id="GO:0005524">
    <property type="term" value="F:ATP binding"/>
    <property type="evidence" value="ECO:0007669"/>
    <property type="project" value="UniProtKB-KW"/>
</dbReference>
<dbReference type="InterPro" id="IPR043155">
    <property type="entry name" value="VPS33_dom3b"/>
</dbReference>
<accession>A0AAV5RIJ5</accession>
<evidence type="ECO:0000313" key="4">
    <source>
        <dbReference type="Proteomes" id="UP001362899"/>
    </source>
</evidence>
<comment type="caution">
    <text evidence="3">The sequence shown here is derived from an EMBL/GenBank/DDBJ whole genome shotgun (WGS) entry which is preliminary data.</text>
</comment>
<dbReference type="Pfam" id="PF00995">
    <property type="entry name" value="Sec1"/>
    <property type="match status" value="1"/>
</dbReference>
<evidence type="ECO:0000313" key="3">
    <source>
        <dbReference type="EMBL" id="GMM51260.1"/>
    </source>
</evidence>
<dbReference type="AlphaFoldDB" id="A0AAV5RIJ5"/>